<dbReference type="Gene3D" id="3.30.420.10">
    <property type="entry name" value="Ribonuclease H-like superfamily/Ribonuclease H"/>
    <property type="match status" value="1"/>
</dbReference>
<organism evidence="1 2">
    <name type="scientific">Lentinula detonsa</name>
    <dbReference type="NCBI Taxonomy" id="2804962"/>
    <lineage>
        <taxon>Eukaryota</taxon>
        <taxon>Fungi</taxon>
        <taxon>Dikarya</taxon>
        <taxon>Basidiomycota</taxon>
        <taxon>Agaricomycotina</taxon>
        <taxon>Agaricomycetes</taxon>
        <taxon>Agaricomycetidae</taxon>
        <taxon>Agaricales</taxon>
        <taxon>Marasmiineae</taxon>
        <taxon>Omphalotaceae</taxon>
        <taxon>Lentinula</taxon>
    </lineage>
</organism>
<evidence type="ECO:0000313" key="1">
    <source>
        <dbReference type="EMBL" id="KAJ3744341.1"/>
    </source>
</evidence>
<dbReference type="GO" id="GO:0003676">
    <property type="term" value="F:nucleic acid binding"/>
    <property type="evidence" value="ECO:0007669"/>
    <property type="project" value="InterPro"/>
</dbReference>
<feature type="non-terminal residue" evidence="1">
    <location>
        <position position="312"/>
    </location>
</feature>
<reference evidence="1 2" key="1">
    <citation type="journal article" date="2023" name="Proc. Natl. Acad. Sci. U.S.A.">
        <title>A global phylogenomic analysis of the shiitake genus Lentinula.</title>
        <authorList>
            <person name="Sierra-Patev S."/>
            <person name="Min B."/>
            <person name="Naranjo-Ortiz M."/>
            <person name="Looney B."/>
            <person name="Konkel Z."/>
            <person name="Slot J.C."/>
            <person name="Sakamoto Y."/>
            <person name="Steenwyk J.L."/>
            <person name="Rokas A."/>
            <person name="Carro J."/>
            <person name="Camarero S."/>
            <person name="Ferreira P."/>
            <person name="Molpeceres G."/>
            <person name="Ruiz-Duenas F.J."/>
            <person name="Serrano A."/>
            <person name="Henrissat B."/>
            <person name="Drula E."/>
            <person name="Hughes K.W."/>
            <person name="Mata J.L."/>
            <person name="Ishikawa N.K."/>
            <person name="Vargas-Isla R."/>
            <person name="Ushijima S."/>
            <person name="Smith C.A."/>
            <person name="Donoghue J."/>
            <person name="Ahrendt S."/>
            <person name="Andreopoulos W."/>
            <person name="He G."/>
            <person name="LaButti K."/>
            <person name="Lipzen A."/>
            <person name="Ng V."/>
            <person name="Riley R."/>
            <person name="Sandor L."/>
            <person name="Barry K."/>
            <person name="Martinez A.T."/>
            <person name="Xiao Y."/>
            <person name="Gibbons J.G."/>
            <person name="Terashima K."/>
            <person name="Grigoriev I.V."/>
            <person name="Hibbett D."/>
        </authorList>
    </citation>
    <scope>NUCLEOTIDE SEQUENCE [LARGE SCALE GENOMIC DNA]</scope>
    <source>
        <strain evidence="1 2">TFB7810</strain>
    </source>
</reference>
<dbReference type="AlphaFoldDB" id="A0A9W8TXG7"/>
<accession>A0A9W8TXG7</accession>
<gene>
    <name evidence="1" type="ORF">DFH05DRAFT_1398441</name>
</gene>
<protein>
    <recommendedName>
        <fullName evidence="3">RNase H type-1 domain-containing protein</fullName>
    </recommendedName>
</protein>
<dbReference type="InterPro" id="IPR036397">
    <property type="entry name" value="RNaseH_sf"/>
</dbReference>
<keyword evidence="2" id="KW-1185">Reference proteome</keyword>
<name>A0A9W8TXG7_9AGAR</name>
<sequence>MPIKAGGRNLLNIAARNEAITVTWIKSYLDLGPNRPTWASVADALIALHTPESERGVEESVKVNIFLQSWKTKRKELPKDLQNMLKISAKHGVRLEGLAFSREILRQMPVWYHIESNPIRNLNRGRQSSCLKENHRVYTVGDTEKLARKIGTPRHNNRKDCRCTSCAELRSSAKCKAPNRCMNRAKQLLDTLPQKWNPCSILPEDFETQEVAAPRRREGTFDPRITTKGTLSDAFRIFTEGRKCNTTADMSWLSETQNEAITAYTDGSCENNGEEDATAGAGIFVSENNPLNRAIRIPKELVQSNQTGEIIS</sequence>
<dbReference type="EMBL" id="JANVFU010000007">
    <property type="protein sequence ID" value="KAJ3744341.1"/>
    <property type="molecule type" value="Genomic_DNA"/>
</dbReference>
<evidence type="ECO:0000313" key="2">
    <source>
        <dbReference type="Proteomes" id="UP001142393"/>
    </source>
</evidence>
<evidence type="ECO:0008006" key="3">
    <source>
        <dbReference type="Google" id="ProtNLM"/>
    </source>
</evidence>
<comment type="caution">
    <text evidence="1">The sequence shown here is derived from an EMBL/GenBank/DDBJ whole genome shotgun (WGS) entry which is preliminary data.</text>
</comment>
<proteinExistence type="predicted"/>
<dbReference type="Proteomes" id="UP001142393">
    <property type="component" value="Unassembled WGS sequence"/>
</dbReference>